<keyword evidence="1 5" id="KW-0645">Protease</keyword>
<evidence type="ECO:0000313" key="5">
    <source>
        <dbReference type="EMBL" id="TQM68486.1"/>
    </source>
</evidence>
<dbReference type="Gene3D" id="2.40.10.120">
    <property type="match status" value="1"/>
</dbReference>
<dbReference type="Pfam" id="PF13365">
    <property type="entry name" value="Trypsin_2"/>
    <property type="match status" value="1"/>
</dbReference>
<dbReference type="InterPro" id="IPR051201">
    <property type="entry name" value="Chloro_Bact_Ser_Proteases"/>
</dbReference>
<dbReference type="PROSITE" id="PS50106">
    <property type="entry name" value="PDZ"/>
    <property type="match status" value="1"/>
</dbReference>
<dbReference type="InterPro" id="IPR001478">
    <property type="entry name" value="PDZ"/>
</dbReference>
<dbReference type="Proteomes" id="UP000316706">
    <property type="component" value="Unassembled WGS sequence"/>
</dbReference>
<comment type="caution">
    <text evidence="5">The sequence shown here is derived from an EMBL/GenBank/DDBJ whole genome shotgun (WGS) entry which is preliminary data.</text>
</comment>
<keyword evidence="2" id="KW-0378">Hydrolase</keyword>
<dbReference type="RefSeq" id="WP_246077258.1">
    <property type="nucleotide sequence ID" value="NZ_VFPO01000001.1"/>
</dbReference>
<name>A0A543ID23_9ACTN</name>
<evidence type="ECO:0000313" key="6">
    <source>
        <dbReference type="Proteomes" id="UP000316706"/>
    </source>
</evidence>
<sequence length="361" mass="37019">MNERTLRRGVRAAMALFLVTLLSLLVPGCRIAQGPPAEDVPPPVTATPEKKTAKPSGRRPGVVNIETEQNLRDTRAAGTGVVLTATGLVLTNNHVIRGATKIQGTDTDNRRTYTARVVGYDRAGDIAVIRLEGATRLKAAAFASASGVEIGDPVTAVGNAGGEGGRPRVVTGRVTALEQSVTARDDSSGTTERLTGLIETDAPIEPGDSGGPLLNSDGKVIGINTAASAGLPRSASEGSDHRGYAIPSDRALEIARQIQRGEASLTVHIGATAMLGVKVRSNANSPGAVVAEVIPGSPAETAGIPVGASIVTFDGRGVDSPNTLTTLMLAHHPGDIVQVQWTTAQGAQVSATVRLAEGPPQ</sequence>
<dbReference type="Pfam" id="PF13180">
    <property type="entry name" value="PDZ_2"/>
    <property type="match status" value="1"/>
</dbReference>
<evidence type="ECO:0000259" key="4">
    <source>
        <dbReference type="PROSITE" id="PS50106"/>
    </source>
</evidence>
<dbReference type="AlphaFoldDB" id="A0A543ID23"/>
<dbReference type="EMBL" id="VFPO01000001">
    <property type="protein sequence ID" value="TQM68486.1"/>
    <property type="molecule type" value="Genomic_DNA"/>
</dbReference>
<dbReference type="InterPro" id="IPR009003">
    <property type="entry name" value="Peptidase_S1_PA"/>
</dbReference>
<dbReference type="GO" id="GO:0004252">
    <property type="term" value="F:serine-type endopeptidase activity"/>
    <property type="evidence" value="ECO:0007669"/>
    <property type="project" value="InterPro"/>
</dbReference>
<feature type="region of interest" description="Disordered" evidence="3">
    <location>
        <begin position="33"/>
        <end position="61"/>
    </location>
</feature>
<gene>
    <name evidence="5" type="ORF">FHX41_2132</name>
</gene>
<feature type="domain" description="PDZ" evidence="4">
    <location>
        <begin position="264"/>
        <end position="320"/>
    </location>
</feature>
<dbReference type="PRINTS" id="PR00834">
    <property type="entry name" value="PROTEASES2C"/>
</dbReference>
<dbReference type="GO" id="GO:0006508">
    <property type="term" value="P:proteolysis"/>
    <property type="evidence" value="ECO:0007669"/>
    <property type="project" value="UniProtKB-KW"/>
</dbReference>
<dbReference type="InterPro" id="IPR001940">
    <property type="entry name" value="Peptidase_S1C"/>
</dbReference>
<organism evidence="5 6">
    <name type="scientific">Actinomadura hallensis</name>
    <dbReference type="NCBI Taxonomy" id="337895"/>
    <lineage>
        <taxon>Bacteria</taxon>
        <taxon>Bacillati</taxon>
        <taxon>Actinomycetota</taxon>
        <taxon>Actinomycetes</taxon>
        <taxon>Streptosporangiales</taxon>
        <taxon>Thermomonosporaceae</taxon>
        <taxon>Actinomadura</taxon>
    </lineage>
</organism>
<evidence type="ECO:0000256" key="2">
    <source>
        <dbReference type="ARBA" id="ARBA00022801"/>
    </source>
</evidence>
<dbReference type="PANTHER" id="PTHR43343">
    <property type="entry name" value="PEPTIDASE S12"/>
    <property type="match status" value="1"/>
</dbReference>
<proteinExistence type="predicted"/>
<evidence type="ECO:0000256" key="3">
    <source>
        <dbReference type="SAM" id="MobiDB-lite"/>
    </source>
</evidence>
<reference evidence="5 6" key="1">
    <citation type="submission" date="2019-06" db="EMBL/GenBank/DDBJ databases">
        <title>Sequencing the genomes of 1000 actinobacteria strains.</title>
        <authorList>
            <person name="Klenk H.-P."/>
        </authorList>
    </citation>
    <scope>NUCLEOTIDE SEQUENCE [LARGE SCALE GENOMIC DNA]</scope>
    <source>
        <strain evidence="5 6">DSM 45043</strain>
    </source>
</reference>
<accession>A0A543ID23</accession>
<dbReference type="SUPFAM" id="SSF50494">
    <property type="entry name" value="Trypsin-like serine proteases"/>
    <property type="match status" value="1"/>
</dbReference>
<protein>
    <submittedName>
        <fullName evidence="5">S1-C subfamily serine protease</fullName>
    </submittedName>
</protein>
<dbReference type="InterPro" id="IPR036034">
    <property type="entry name" value="PDZ_sf"/>
</dbReference>
<evidence type="ECO:0000256" key="1">
    <source>
        <dbReference type="ARBA" id="ARBA00022670"/>
    </source>
</evidence>
<dbReference type="SUPFAM" id="SSF50156">
    <property type="entry name" value="PDZ domain-like"/>
    <property type="match status" value="1"/>
</dbReference>
<keyword evidence="6" id="KW-1185">Reference proteome</keyword>
<dbReference type="PANTHER" id="PTHR43343:SF3">
    <property type="entry name" value="PROTEASE DO-LIKE 8, CHLOROPLASTIC"/>
    <property type="match status" value="1"/>
</dbReference>
<dbReference type="Gene3D" id="2.30.42.10">
    <property type="match status" value="1"/>
</dbReference>